<dbReference type="EMBL" id="JBHSFZ010000064">
    <property type="protein sequence ID" value="MFC4596057.1"/>
    <property type="molecule type" value="Genomic_DNA"/>
</dbReference>
<proteinExistence type="predicted"/>
<feature type="transmembrane region" description="Helical" evidence="1">
    <location>
        <begin position="20"/>
        <end position="45"/>
    </location>
</feature>
<feature type="transmembrane region" description="Helical" evidence="1">
    <location>
        <begin position="57"/>
        <end position="81"/>
    </location>
</feature>
<dbReference type="InterPro" id="IPR016024">
    <property type="entry name" value="ARM-type_fold"/>
</dbReference>
<evidence type="ECO:0000313" key="2">
    <source>
        <dbReference type="EMBL" id="MFC4596057.1"/>
    </source>
</evidence>
<keyword evidence="1" id="KW-1133">Transmembrane helix</keyword>
<organism evidence="2 3">
    <name type="scientific">Sphingobium tyrosinilyticum</name>
    <dbReference type="NCBI Taxonomy" id="2715436"/>
    <lineage>
        <taxon>Bacteria</taxon>
        <taxon>Pseudomonadati</taxon>
        <taxon>Pseudomonadota</taxon>
        <taxon>Alphaproteobacteria</taxon>
        <taxon>Sphingomonadales</taxon>
        <taxon>Sphingomonadaceae</taxon>
        <taxon>Sphingobium</taxon>
    </lineage>
</organism>
<dbReference type="SUPFAM" id="SSF48371">
    <property type="entry name" value="ARM repeat"/>
    <property type="match status" value="1"/>
</dbReference>
<dbReference type="Proteomes" id="UP001595957">
    <property type="component" value="Unassembled WGS sequence"/>
</dbReference>
<evidence type="ECO:0008006" key="4">
    <source>
        <dbReference type="Google" id="ProtNLM"/>
    </source>
</evidence>
<name>A0ABV9F2B6_9SPHN</name>
<sequence>MIRTLSLCALGDMALLPASAWLPGGVVGFAFAHLALTLTALAVCLARPPGTATARMLVLPVGAAFGPCGMLSLTLLSPHLWVLRRRRQLTYRPPRTRRYHGARSINPIERLSRILDERIRYPEVDEVGSLAGMLRHGSLQSRYNALETVVTSFEPRLSPLIIIALSDEDQTIRALAAAAAAQISYNLTQQRQELEAKIAPSQNMDDRYALAILLADHGCHNQLLPQAQRMRLCQEAAAQVREIGKMLPEDDVRQRPLRTISSQVALEMIHHKDASPRARAQPLEVAT</sequence>
<reference evidence="3" key="1">
    <citation type="journal article" date="2019" name="Int. J. Syst. Evol. Microbiol.">
        <title>The Global Catalogue of Microorganisms (GCM) 10K type strain sequencing project: providing services to taxonomists for standard genome sequencing and annotation.</title>
        <authorList>
            <consortium name="The Broad Institute Genomics Platform"/>
            <consortium name="The Broad Institute Genome Sequencing Center for Infectious Disease"/>
            <person name="Wu L."/>
            <person name="Ma J."/>
        </authorList>
    </citation>
    <scope>NUCLEOTIDE SEQUENCE [LARGE SCALE GENOMIC DNA]</scope>
    <source>
        <strain evidence="3">NBRC 103632</strain>
    </source>
</reference>
<protein>
    <recommendedName>
        <fullName evidence="4">HEAT repeat domain-containing protein</fullName>
    </recommendedName>
</protein>
<evidence type="ECO:0000256" key="1">
    <source>
        <dbReference type="SAM" id="Phobius"/>
    </source>
</evidence>
<keyword evidence="1" id="KW-0812">Transmembrane</keyword>
<accession>A0ABV9F2B6</accession>
<keyword evidence="1" id="KW-0472">Membrane</keyword>
<evidence type="ECO:0000313" key="3">
    <source>
        <dbReference type="Proteomes" id="UP001595957"/>
    </source>
</evidence>
<gene>
    <name evidence="2" type="ORF">ACFO3E_18050</name>
</gene>
<keyword evidence="3" id="KW-1185">Reference proteome</keyword>
<comment type="caution">
    <text evidence="2">The sequence shown here is derived from an EMBL/GenBank/DDBJ whole genome shotgun (WGS) entry which is preliminary data.</text>
</comment>